<accession>A0A7S4Q786</accession>
<protein>
    <submittedName>
        <fullName evidence="2">Uncharacterized protein</fullName>
    </submittedName>
</protein>
<dbReference type="AlphaFoldDB" id="A0A7S4Q786"/>
<reference evidence="2" key="1">
    <citation type="submission" date="2021-01" db="EMBL/GenBank/DDBJ databases">
        <authorList>
            <person name="Corre E."/>
            <person name="Pelletier E."/>
            <person name="Niang G."/>
            <person name="Scheremetjew M."/>
            <person name="Finn R."/>
            <person name="Kale V."/>
            <person name="Holt S."/>
            <person name="Cochrane G."/>
            <person name="Meng A."/>
            <person name="Brown T."/>
            <person name="Cohen L."/>
        </authorList>
    </citation>
    <scope>NUCLEOTIDE SEQUENCE</scope>
    <source>
        <strain evidence="2">CCMP3105</strain>
    </source>
</reference>
<organism evidence="2">
    <name type="scientific">Alexandrium monilatum</name>
    <dbReference type="NCBI Taxonomy" id="311494"/>
    <lineage>
        <taxon>Eukaryota</taxon>
        <taxon>Sar</taxon>
        <taxon>Alveolata</taxon>
        <taxon>Dinophyceae</taxon>
        <taxon>Gonyaulacales</taxon>
        <taxon>Pyrocystaceae</taxon>
        <taxon>Alexandrium</taxon>
    </lineage>
</organism>
<feature type="region of interest" description="Disordered" evidence="1">
    <location>
        <begin position="487"/>
        <end position="547"/>
    </location>
</feature>
<feature type="compositionally biased region" description="Low complexity" evidence="1">
    <location>
        <begin position="297"/>
        <end position="307"/>
    </location>
</feature>
<proteinExistence type="predicted"/>
<gene>
    <name evidence="2" type="ORF">AMON00008_LOCUS14244</name>
</gene>
<dbReference type="EMBL" id="HBNR01021393">
    <property type="protein sequence ID" value="CAE4574625.1"/>
    <property type="molecule type" value="Transcribed_RNA"/>
</dbReference>
<sequence>MRREGMLACFKGCLPCGPQAPRGVKGCLPCGREALPCGGARVRSPPILPGLRGRVHEPQEAASRKVFSAPSPVTSPTLLPSHHRPHAMDGAAPKLLGHLEGSAGTKAPLSEVGSWRGRSPDGSLADAEAQAFREAEEANADVTSPTGMRLEELSPASRVVESSLPPHPSLDVSAIPRDSFEARSPSGNSLGAPYRAKLPSQVGDWSPASRASRRSRRGELRPAAGQLSAAPTPHSQAVDASPSGRMSRVASSPNRFIEASTPASRANRRRVELGEGVLDSSPSGCQSRTASPGRFFAQASSPASRASRASRRRMEAGSPSSYGGEMSRWQLGQATPGASPESQGPRRPPEQRRQVTRGMSFDSIASAARRAAGGRQTPRATSPLSAHTFRAQTCTAIACEATMMIGERTWQATSIVGEWALEASAIAGQRALQASAVAGQRALQALSSSSQEASRAAAQALASGARRMDSALNSYLDDLRVSLERRAAGGAAEDAEDTDSDASSGDRTPAPLGATALRAVPPLQPAGPATFPPQGLDPAAGLPSVGYPELQPSSLRAVSGALPSSGSHHLEREAALAAFGRSASFSQRSGPQVVQGAPQPLAPHRVQSASLHASAQGLGRPTSRPGPPLRGSSFGSLGQPQILPTSASFDHHSRHLGLPLHGQPASVLTSRHTFGASEQPGLTSRTSFGQVVRPGLAAPLARQ</sequence>
<evidence type="ECO:0000256" key="1">
    <source>
        <dbReference type="SAM" id="MobiDB-lite"/>
    </source>
</evidence>
<feature type="compositionally biased region" description="Polar residues" evidence="1">
    <location>
        <begin position="633"/>
        <end position="648"/>
    </location>
</feature>
<name>A0A7S4Q786_9DINO</name>
<feature type="compositionally biased region" description="Low complexity" evidence="1">
    <location>
        <begin position="68"/>
        <end position="80"/>
    </location>
</feature>
<evidence type="ECO:0000313" key="2">
    <source>
        <dbReference type="EMBL" id="CAE4574625.1"/>
    </source>
</evidence>
<feature type="region of interest" description="Disordered" evidence="1">
    <location>
        <begin position="604"/>
        <end position="663"/>
    </location>
</feature>
<feature type="compositionally biased region" description="Polar residues" evidence="1">
    <location>
        <begin position="280"/>
        <end position="290"/>
    </location>
</feature>
<feature type="region of interest" description="Disordered" evidence="1">
    <location>
        <begin position="65"/>
        <end position="360"/>
    </location>
</feature>